<organism evidence="2">
    <name type="scientific">uncultured Caudovirales phage</name>
    <dbReference type="NCBI Taxonomy" id="2100421"/>
    <lineage>
        <taxon>Viruses</taxon>
        <taxon>Duplodnaviria</taxon>
        <taxon>Heunggongvirae</taxon>
        <taxon>Uroviricota</taxon>
        <taxon>Caudoviricetes</taxon>
        <taxon>Peduoviridae</taxon>
        <taxon>Maltschvirus</taxon>
        <taxon>Maltschvirus maltsch</taxon>
    </lineage>
</organism>
<gene>
    <name evidence="1" type="ORF">UFOVP1102_10</name>
    <name evidence="2" type="ORF">UFOVP1463_10</name>
</gene>
<reference evidence="2" key="1">
    <citation type="submission" date="2020-05" db="EMBL/GenBank/DDBJ databases">
        <authorList>
            <person name="Chiriac C."/>
            <person name="Salcher M."/>
            <person name="Ghai R."/>
            <person name="Kavagutti S V."/>
        </authorList>
    </citation>
    <scope>NUCLEOTIDE SEQUENCE</scope>
</reference>
<dbReference type="EMBL" id="LR797053">
    <property type="protein sequence ID" value="CAB4183813.1"/>
    <property type="molecule type" value="Genomic_DNA"/>
</dbReference>
<evidence type="ECO:0000313" key="1">
    <source>
        <dbReference type="EMBL" id="CAB4183813.1"/>
    </source>
</evidence>
<protein>
    <submittedName>
        <fullName evidence="2">Uncharacterized protein</fullName>
    </submittedName>
</protein>
<proteinExistence type="predicted"/>
<evidence type="ECO:0000313" key="2">
    <source>
        <dbReference type="EMBL" id="CAB4213881.1"/>
    </source>
</evidence>
<name>A0A6J5SJA1_9CAUD</name>
<sequence>MIFNGHTPDSVANLDDITMAQIQTMYADGAIGNNNIVALLGTLINGLFNYIRPASAPTYKLSSIIGNGYDYIYSPATKEQLKAQTNESLLAFMVSAPGFNKERFNGK</sequence>
<dbReference type="EMBL" id="LR797413">
    <property type="protein sequence ID" value="CAB4213881.1"/>
    <property type="molecule type" value="Genomic_DNA"/>
</dbReference>
<accession>A0A6J5SJA1</accession>